<dbReference type="InterPro" id="IPR026891">
    <property type="entry name" value="Fn3-like"/>
</dbReference>
<reference evidence="9" key="1">
    <citation type="submission" date="2022-07" db="EMBL/GenBank/DDBJ databases">
        <title>Phylogenomic reconstructions and comparative analyses of Kickxellomycotina fungi.</title>
        <authorList>
            <person name="Reynolds N.K."/>
            <person name="Stajich J.E."/>
            <person name="Barry K."/>
            <person name="Grigoriev I.V."/>
            <person name="Crous P."/>
            <person name="Smith M.E."/>
        </authorList>
    </citation>
    <scope>NUCLEOTIDE SEQUENCE</scope>
    <source>
        <strain evidence="9">IMI 214461</strain>
    </source>
</reference>
<dbReference type="GO" id="GO:0009251">
    <property type="term" value="P:glucan catabolic process"/>
    <property type="evidence" value="ECO:0007669"/>
    <property type="project" value="TreeGrafter"/>
</dbReference>
<dbReference type="PANTHER" id="PTHR30620">
    <property type="entry name" value="PERIPLASMIC BETA-GLUCOSIDASE-RELATED"/>
    <property type="match status" value="1"/>
</dbReference>
<dbReference type="Pfam" id="PF00933">
    <property type="entry name" value="Glyco_hydro_3"/>
    <property type="match status" value="1"/>
</dbReference>
<keyword evidence="5" id="KW-0378">Hydrolase</keyword>
<evidence type="ECO:0000256" key="6">
    <source>
        <dbReference type="ARBA" id="ARBA00023295"/>
    </source>
</evidence>
<dbReference type="InterPro" id="IPR017853">
    <property type="entry name" value="GH"/>
</dbReference>
<comment type="similarity">
    <text evidence="2">Belongs to the glycosyl hydrolase 3 family.</text>
</comment>
<dbReference type="Proteomes" id="UP001150907">
    <property type="component" value="Unassembled WGS sequence"/>
</dbReference>
<evidence type="ECO:0000256" key="7">
    <source>
        <dbReference type="SAM" id="MobiDB-lite"/>
    </source>
</evidence>
<dbReference type="PANTHER" id="PTHR30620:SF16">
    <property type="entry name" value="LYSOSOMAL BETA GLUCOSIDASE"/>
    <property type="match status" value="1"/>
</dbReference>
<dbReference type="SUPFAM" id="SSF52279">
    <property type="entry name" value="Beta-D-glucan exohydrolase, C-terminal domain"/>
    <property type="match status" value="1"/>
</dbReference>
<dbReference type="SMART" id="SM01217">
    <property type="entry name" value="Fn3_like"/>
    <property type="match status" value="1"/>
</dbReference>
<evidence type="ECO:0000256" key="1">
    <source>
        <dbReference type="ARBA" id="ARBA00000448"/>
    </source>
</evidence>
<evidence type="ECO:0000313" key="9">
    <source>
        <dbReference type="EMBL" id="KAJ2006518.1"/>
    </source>
</evidence>
<feature type="region of interest" description="Disordered" evidence="7">
    <location>
        <begin position="95"/>
        <end position="213"/>
    </location>
</feature>
<protein>
    <recommendedName>
        <fullName evidence="3">beta-glucosidase</fullName>
        <ecNumber evidence="3">3.2.1.21</ecNumber>
    </recommendedName>
</protein>
<dbReference type="EMBL" id="JANBQF010000057">
    <property type="protein sequence ID" value="KAJ2006518.1"/>
    <property type="molecule type" value="Genomic_DNA"/>
</dbReference>
<dbReference type="InterPro" id="IPR001764">
    <property type="entry name" value="Glyco_hydro_3_N"/>
</dbReference>
<evidence type="ECO:0000256" key="4">
    <source>
        <dbReference type="ARBA" id="ARBA00022729"/>
    </source>
</evidence>
<keyword evidence="6" id="KW-0326">Glycosidase</keyword>
<accession>A0A9W8EGQ1</accession>
<keyword evidence="10" id="KW-1185">Reference proteome</keyword>
<dbReference type="InterPro" id="IPR036881">
    <property type="entry name" value="Glyco_hydro_3_C_sf"/>
</dbReference>
<feature type="region of interest" description="Disordered" evidence="7">
    <location>
        <begin position="28"/>
        <end position="81"/>
    </location>
</feature>
<dbReference type="EC" id="3.2.1.21" evidence="3"/>
<dbReference type="OrthoDB" id="416222at2759"/>
<dbReference type="Gene3D" id="2.60.40.10">
    <property type="entry name" value="Immunoglobulins"/>
    <property type="match status" value="1"/>
</dbReference>
<feature type="compositionally biased region" description="Polar residues" evidence="7">
    <location>
        <begin position="155"/>
        <end position="173"/>
    </location>
</feature>
<dbReference type="InterPro" id="IPR036962">
    <property type="entry name" value="Glyco_hydro_3_N_sf"/>
</dbReference>
<evidence type="ECO:0000256" key="2">
    <source>
        <dbReference type="ARBA" id="ARBA00005336"/>
    </source>
</evidence>
<dbReference type="InterPro" id="IPR051915">
    <property type="entry name" value="Cellulose_Degrad_GH3"/>
</dbReference>
<dbReference type="PRINTS" id="PR00133">
    <property type="entry name" value="GLHYDRLASE3"/>
</dbReference>
<keyword evidence="4" id="KW-0732">Signal</keyword>
<feature type="compositionally biased region" description="Polar residues" evidence="7">
    <location>
        <begin position="72"/>
        <end position="81"/>
    </location>
</feature>
<evidence type="ECO:0000256" key="5">
    <source>
        <dbReference type="ARBA" id="ARBA00022801"/>
    </source>
</evidence>
<evidence type="ECO:0000256" key="3">
    <source>
        <dbReference type="ARBA" id="ARBA00012744"/>
    </source>
</evidence>
<sequence length="1282" mass="135460">MIMMRDVQASMVGYADAVGLESAATGVQNIQRHAGERDEASESESESDEEETNSERRSSAHALRKKKRPESPSYQQQGQGSVATVVYSAVGTVGQQYGGPSYVPVPPGYNAPVPPGYIPGPPQPPGYNQPPPPPGYIQPPPSIYKQPNPQPPQIYGTNNWGPEQPNYSQNTDTFPVPTPPAYSGNQPTDYQSSSDGYPTGQPTDYQAAAANTYSAAQPNDYQALPNAYPVVQPADSAYPVVQPADSAYPVAQPADFQQASSSVYPTARLAEFQQASPVYPTGQPAEYPTASPAQQLQVSDYFAFSVRPTNNLLARQPMFAPTGGPAMAPRRGKQPPPCLHPPPPPLMGRGLPLPPHPRCTTRPPAPCAAPPVAARPTRRPPAVISDVLPRRPEQAARAPGAGLATEKVQDARGASAWGAGRDDDGDGDWNAAALATMGHVGAFGATTTARNRPELGVTASAESSSHSVSPTKEAEMDEDFNIHATSSSQEAGGFSDTQDEWARLIQPVRTADLPALLGATHAAPVLLPAATETGAQHLDPIRENSAEDGYPAPEFDALGGAADAPERIAEDVWAVVESLTAEEKAGQMQQIHVSQLLDPAGRLNMTAVGHWIGAIKVGSIVDTPGNAGGAYEWYSAATLANLTDAVQQVALAQGARVPVLWGLDSVRGASFVRRAAMFPVGVGLAAGFDPRHAWAAARVAAKDSRAAGFRLAFAPSADLGVDKRRARAFLGFGEDPALAAAMVRAAVRGLQGAYHSDSSRVAACVRSFIDGAATHVSDRHLLEYHVPAFAAAVDAGAAAVMQSADSVGGEAVAASGFYLRRLLRDRLKFRGVMLADKDAILAQARALHSAANFTDAVYLALNNTSIDVSASGSAPVFFAHAAAALVRAGAVPEDRLTESAARIVQLKKDLGLFAAPYADRHLQATVGSAQDIKSAQDAVRESVTLLKNAGHVLPLSPADRVLFVGPHMNSTALLGGGWNVHRGGPRSDAVYEGAGESILQGVRRLTGAAPVFHPGFRLASGEPVDPESLITLARQADKIVVALGEAPYAGAAETRGDLALDAGQIDLVVRLAALGRPVVALLVEGRPRLLKDAASAAAAVLTAYLPGIHAGGPIAEVLYGRAAPSGRLPFTYPRYEFQSRDTAWQGLHNEYSPQWPFGFGLGYSRLDYSNITVDSTDLRPGKPISVSLSIRNDGALEQREPVLLYTTQSFRTGYEPELFRLRRFDKVSIKPGNAAVVQFTLTAEELAYYNRDLVRVIDTSPVNITINAMTPNERTITINLSA</sequence>
<dbReference type="Pfam" id="PF01915">
    <property type="entry name" value="Glyco_hydro_3_C"/>
    <property type="match status" value="1"/>
</dbReference>
<comment type="caution">
    <text evidence="9">The sequence shown here is derived from an EMBL/GenBank/DDBJ whole genome shotgun (WGS) entry which is preliminary data.</text>
</comment>
<evidence type="ECO:0000259" key="8">
    <source>
        <dbReference type="SMART" id="SM01217"/>
    </source>
</evidence>
<dbReference type="SUPFAM" id="SSF51445">
    <property type="entry name" value="(Trans)glycosidases"/>
    <property type="match status" value="1"/>
</dbReference>
<feature type="domain" description="Fibronectin type III-like" evidence="8">
    <location>
        <begin position="1200"/>
        <end position="1270"/>
    </location>
</feature>
<dbReference type="InterPro" id="IPR002772">
    <property type="entry name" value="Glyco_hydro_3_C"/>
</dbReference>
<organism evidence="9 10">
    <name type="scientific">Coemansia thaxteri</name>
    <dbReference type="NCBI Taxonomy" id="2663907"/>
    <lineage>
        <taxon>Eukaryota</taxon>
        <taxon>Fungi</taxon>
        <taxon>Fungi incertae sedis</taxon>
        <taxon>Zoopagomycota</taxon>
        <taxon>Kickxellomycotina</taxon>
        <taxon>Kickxellomycetes</taxon>
        <taxon>Kickxellales</taxon>
        <taxon>Kickxellaceae</taxon>
        <taxon>Coemansia</taxon>
    </lineage>
</organism>
<dbReference type="Gene3D" id="3.40.50.1700">
    <property type="entry name" value="Glycoside hydrolase family 3 C-terminal domain"/>
    <property type="match status" value="1"/>
</dbReference>
<evidence type="ECO:0000313" key="10">
    <source>
        <dbReference type="Proteomes" id="UP001150907"/>
    </source>
</evidence>
<dbReference type="Gene3D" id="3.20.20.300">
    <property type="entry name" value="Glycoside hydrolase, family 3, N-terminal domain"/>
    <property type="match status" value="1"/>
</dbReference>
<dbReference type="GO" id="GO:0008422">
    <property type="term" value="F:beta-glucosidase activity"/>
    <property type="evidence" value="ECO:0007669"/>
    <property type="project" value="UniProtKB-EC"/>
</dbReference>
<name>A0A9W8EGQ1_9FUNG</name>
<proteinExistence type="inferred from homology"/>
<dbReference type="Pfam" id="PF14310">
    <property type="entry name" value="Fn3-like"/>
    <property type="match status" value="1"/>
</dbReference>
<feature type="region of interest" description="Disordered" evidence="7">
    <location>
        <begin position="388"/>
        <end position="425"/>
    </location>
</feature>
<feature type="compositionally biased region" description="Pro residues" evidence="7">
    <location>
        <begin position="103"/>
        <end position="152"/>
    </location>
</feature>
<dbReference type="InterPro" id="IPR013783">
    <property type="entry name" value="Ig-like_fold"/>
</dbReference>
<gene>
    <name evidence="9" type="ORF">H4R26_001324</name>
</gene>
<feature type="compositionally biased region" description="Polar residues" evidence="7">
    <location>
        <begin position="183"/>
        <end position="204"/>
    </location>
</feature>
<feature type="compositionally biased region" description="Acidic residues" evidence="7">
    <location>
        <begin position="41"/>
        <end position="52"/>
    </location>
</feature>
<comment type="catalytic activity">
    <reaction evidence="1">
        <text>Hydrolysis of terminal, non-reducing beta-D-glucosyl residues with release of beta-D-glucose.</text>
        <dbReference type="EC" id="3.2.1.21"/>
    </reaction>
</comment>